<reference evidence="3" key="3">
    <citation type="submission" date="2016-12" db="EMBL/GenBank/DDBJ databases">
        <title>Annotation of the draft genome assembly of Crocosphaera watsonii WH 8501.</title>
        <authorList>
            <consortium name="US DOE Joint Genome Institute (JGI-ORNL)"/>
            <person name="Larimer F."/>
            <person name="Land M."/>
        </authorList>
    </citation>
    <scope>NUCLEOTIDE SEQUENCE</scope>
    <source>
        <strain evidence="3">WH 8501</strain>
    </source>
</reference>
<evidence type="ECO:0008006" key="5">
    <source>
        <dbReference type="Google" id="ProtNLM"/>
    </source>
</evidence>
<keyword evidence="2" id="KW-0812">Transmembrane</keyword>
<proteinExistence type="predicted"/>
<evidence type="ECO:0000256" key="1">
    <source>
        <dbReference type="SAM" id="MobiDB-lite"/>
    </source>
</evidence>
<feature type="compositionally biased region" description="Pro residues" evidence="1">
    <location>
        <begin position="121"/>
        <end position="142"/>
    </location>
</feature>
<name>Q4BYD5_CROWT</name>
<keyword evidence="2" id="KW-1133">Transmembrane helix</keyword>
<dbReference type="AlphaFoldDB" id="Q4BYD5"/>
<gene>
    <name evidence="3" type="ORF">CwatDRAFT_2151</name>
</gene>
<feature type="compositionally biased region" description="Basic and acidic residues" evidence="1">
    <location>
        <begin position="74"/>
        <end position="85"/>
    </location>
</feature>
<feature type="region of interest" description="Disordered" evidence="1">
    <location>
        <begin position="74"/>
        <end position="98"/>
    </location>
</feature>
<comment type="caution">
    <text evidence="3">The sequence shown here is derived from an EMBL/GenBank/DDBJ whole genome shotgun (WGS) entry which is preliminary data.</text>
</comment>
<evidence type="ECO:0000313" key="4">
    <source>
        <dbReference type="Proteomes" id="UP000003922"/>
    </source>
</evidence>
<dbReference type="RefSeq" id="WP_007307324.1">
    <property type="nucleotide sequence ID" value="NZ_AADV02000105.1"/>
</dbReference>
<evidence type="ECO:0000256" key="2">
    <source>
        <dbReference type="SAM" id="Phobius"/>
    </source>
</evidence>
<evidence type="ECO:0000313" key="3">
    <source>
        <dbReference type="EMBL" id="EAM48922.1"/>
    </source>
</evidence>
<dbReference type="Proteomes" id="UP000003922">
    <property type="component" value="Unassembled WGS sequence"/>
</dbReference>
<feature type="region of interest" description="Disordered" evidence="1">
    <location>
        <begin position="110"/>
        <end position="154"/>
    </location>
</feature>
<feature type="transmembrane region" description="Helical" evidence="2">
    <location>
        <begin position="17"/>
        <end position="37"/>
    </location>
</feature>
<dbReference type="KEGG" id="cwa:CwatDRAFT_2151"/>
<organism evidence="3 4">
    <name type="scientific">Crocosphaera watsonii WH 8501</name>
    <dbReference type="NCBI Taxonomy" id="165597"/>
    <lineage>
        <taxon>Bacteria</taxon>
        <taxon>Bacillati</taxon>
        <taxon>Cyanobacteriota</taxon>
        <taxon>Cyanophyceae</taxon>
        <taxon>Oscillatoriophycideae</taxon>
        <taxon>Chroococcales</taxon>
        <taxon>Aphanothecaceae</taxon>
        <taxon>Crocosphaera</taxon>
    </lineage>
</organism>
<reference evidence="3" key="2">
    <citation type="submission" date="2005-06" db="EMBL/GenBank/DDBJ databases">
        <title>Sequencing of the draft genome and assembly of Crocosphaera watsonii WH 8501.</title>
        <authorList>
            <consortium name="US DOE Joint Genome Institute (JGI-PGF)"/>
            <person name="Copeland A."/>
            <person name="Lucas S."/>
            <person name="Lapidus A."/>
            <person name="Barry K."/>
            <person name="Detter C."/>
            <person name="Glavina T."/>
            <person name="Hammon N."/>
            <person name="Israni S."/>
            <person name="Pitluck S."/>
            <person name="Richardson P."/>
        </authorList>
    </citation>
    <scope>NUCLEOTIDE SEQUENCE [LARGE SCALE GENOMIC DNA]</scope>
    <source>
        <strain evidence="3">WH 8501</strain>
    </source>
</reference>
<keyword evidence="4" id="KW-1185">Reference proteome</keyword>
<keyword evidence="2" id="KW-0472">Membrane</keyword>
<dbReference type="EMBL" id="AADV02000105">
    <property type="protein sequence ID" value="EAM48922.1"/>
    <property type="molecule type" value="Genomic_DNA"/>
</dbReference>
<protein>
    <recommendedName>
        <fullName evidence="5">Type II secretion system protein GspC N-terminal domain-containing protein</fullName>
    </recommendedName>
</protein>
<sequence>MHPSQSDRQMPKHLDKVLFGAAGVYFLLALMWAFHYLSEQKQPKTEKYSPNPADTEFIAYLQQSLNVINQPSREKTLVNPQEKKPSTLAIQPPSPPTPEKVIERIYVPMYPPNQSKTAPPSLQPPSTPSNNLPPAPPLPPPTAVSTPQQNTVSVPPEIAANPQLLRNTGHQLVGVLESGERSTAIFTFNGMSRRFEIGEAVGSSGGILMGVQNQQAVIYHNGQTKYVDVGQGF</sequence>
<accession>Q4BYD5</accession>
<reference evidence="3" key="1">
    <citation type="submission" date="2004-02" db="EMBL/GenBank/DDBJ databases">
        <authorList>
            <consortium name="DOE Joint Genome Institute"/>
        </authorList>
    </citation>
    <scope>NUCLEOTIDE SEQUENCE [LARGE SCALE GENOMIC DNA]</scope>
    <source>
        <strain evidence="3">WH 8501</strain>
    </source>
</reference>